<reference evidence="1 2" key="2">
    <citation type="submission" date="2017-10" db="EMBL/GenBank/DDBJ databases">
        <title>Extensive intraspecific genome diversity in a model arbuscular mycorrhizal fungus.</title>
        <authorList>
            <person name="Chen E.C.H."/>
            <person name="Morin E."/>
            <person name="Baudet D."/>
            <person name="Noel J."/>
            <person name="Ndikumana S."/>
            <person name="Charron P."/>
            <person name="St-Onge C."/>
            <person name="Giorgi J."/>
            <person name="Grigoriev I.V."/>
            <person name="Roux C."/>
            <person name="Martin F.M."/>
            <person name="Corradi N."/>
        </authorList>
    </citation>
    <scope>NUCLEOTIDE SEQUENCE [LARGE SCALE GENOMIC DNA]</scope>
    <source>
        <strain evidence="1 2">C2</strain>
    </source>
</reference>
<evidence type="ECO:0000313" key="2">
    <source>
        <dbReference type="Proteomes" id="UP000233469"/>
    </source>
</evidence>
<name>A0A2N1M6P3_9GLOM</name>
<dbReference type="AlphaFoldDB" id="A0A2N1M6P3"/>
<comment type="caution">
    <text evidence="1">The sequence shown here is derived from an EMBL/GenBank/DDBJ whole genome shotgun (WGS) entry which is preliminary data.</text>
</comment>
<evidence type="ECO:0000313" key="1">
    <source>
        <dbReference type="EMBL" id="PKK57312.1"/>
    </source>
</evidence>
<sequence length="50" mass="5522">MFQLNSYPYEALADICAPGFAIIDWFLTSLSSGSFPHLAVLEAFQVLDLV</sequence>
<dbReference type="EMBL" id="LLXL01004513">
    <property type="protein sequence ID" value="PKK57312.1"/>
    <property type="molecule type" value="Genomic_DNA"/>
</dbReference>
<protein>
    <submittedName>
        <fullName evidence="1">Uncharacterized protein</fullName>
    </submittedName>
</protein>
<accession>A0A2N1M6P3</accession>
<reference evidence="1 2" key="1">
    <citation type="submission" date="2016-04" db="EMBL/GenBank/DDBJ databases">
        <title>Genome analyses suggest a sexual origin of heterokaryosis in a supposedly ancient asexual fungus.</title>
        <authorList>
            <person name="Ropars J."/>
            <person name="Sedzielewska K."/>
            <person name="Noel J."/>
            <person name="Charron P."/>
            <person name="Farinelli L."/>
            <person name="Marton T."/>
            <person name="Kruger M."/>
            <person name="Pelin A."/>
            <person name="Brachmann A."/>
            <person name="Corradi N."/>
        </authorList>
    </citation>
    <scope>NUCLEOTIDE SEQUENCE [LARGE SCALE GENOMIC DNA]</scope>
    <source>
        <strain evidence="1 2">C2</strain>
    </source>
</reference>
<organism evidence="1 2">
    <name type="scientific">Rhizophagus irregularis</name>
    <dbReference type="NCBI Taxonomy" id="588596"/>
    <lineage>
        <taxon>Eukaryota</taxon>
        <taxon>Fungi</taxon>
        <taxon>Fungi incertae sedis</taxon>
        <taxon>Mucoromycota</taxon>
        <taxon>Glomeromycotina</taxon>
        <taxon>Glomeromycetes</taxon>
        <taxon>Glomerales</taxon>
        <taxon>Glomeraceae</taxon>
        <taxon>Rhizophagus</taxon>
    </lineage>
</organism>
<gene>
    <name evidence="1" type="ORF">RhiirC2_798269</name>
</gene>
<proteinExistence type="predicted"/>
<dbReference type="Proteomes" id="UP000233469">
    <property type="component" value="Unassembled WGS sequence"/>
</dbReference>